<gene>
    <name evidence="3" type="ORF">EPI10_001788</name>
</gene>
<dbReference type="OrthoDB" id="2272416at2759"/>
<dbReference type="EMBL" id="SMMG02000007">
    <property type="protein sequence ID" value="KAA3466716.1"/>
    <property type="molecule type" value="Genomic_DNA"/>
</dbReference>
<protein>
    <submittedName>
        <fullName evidence="3">Esterase-like</fullName>
    </submittedName>
</protein>
<sequence length="330" mass="37184">MAKNEPTGSSGKGTSVLEVLCSNPCVSVVKLIKGRFRSLKPLWGLNFLGFTIFRLKVLVVSGAFLHQFDTRVICIYWRKCSEMQIMPNIWQHSCIIYDMCCTSTAWPDSASVIHGVRQIGAAKDSTAVNRSARDDALSQAMLRILERVAGPNSRSGGRGSVTERLWSNGAELSRGVTRVALNVVEYWLEATERIMDDLDYTPEQKLKGAVSLLSYYARGMVASEYERCVRFEDGLRDNLRVLIAPYREREFSALVEKAKIAEDVKRSEHQNRDRERGKNKRDSEPSSNLQRLKKKARSDGPVRVRAFVAFVAPTGLQPCVYCGRRHLDEC</sequence>
<evidence type="ECO:0000313" key="3">
    <source>
        <dbReference type="EMBL" id="KAA3466716.1"/>
    </source>
</evidence>
<evidence type="ECO:0000313" key="4">
    <source>
        <dbReference type="Proteomes" id="UP000325315"/>
    </source>
</evidence>
<accession>A0A5B6VCJ4</accession>
<proteinExistence type="predicted"/>
<evidence type="ECO:0000256" key="2">
    <source>
        <dbReference type="SAM" id="Phobius"/>
    </source>
</evidence>
<dbReference type="PANTHER" id="PTHR34482">
    <property type="entry name" value="DNA DAMAGE-INDUCIBLE PROTEIN 1-LIKE"/>
    <property type="match status" value="1"/>
</dbReference>
<keyword evidence="2" id="KW-0472">Membrane</keyword>
<reference evidence="4" key="1">
    <citation type="journal article" date="2019" name="Plant Biotechnol. J.">
        <title>Genome sequencing of the Australian wild diploid species Gossypium australe highlights disease resistance and delayed gland morphogenesis.</title>
        <authorList>
            <person name="Cai Y."/>
            <person name="Cai X."/>
            <person name="Wang Q."/>
            <person name="Wang P."/>
            <person name="Zhang Y."/>
            <person name="Cai C."/>
            <person name="Xu Y."/>
            <person name="Wang K."/>
            <person name="Zhou Z."/>
            <person name="Wang C."/>
            <person name="Geng S."/>
            <person name="Li B."/>
            <person name="Dong Q."/>
            <person name="Hou Y."/>
            <person name="Wang H."/>
            <person name="Ai P."/>
            <person name="Liu Z."/>
            <person name="Yi F."/>
            <person name="Sun M."/>
            <person name="An G."/>
            <person name="Cheng J."/>
            <person name="Zhang Y."/>
            <person name="Shi Q."/>
            <person name="Xie Y."/>
            <person name="Shi X."/>
            <person name="Chang Y."/>
            <person name="Huang F."/>
            <person name="Chen Y."/>
            <person name="Hong S."/>
            <person name="Mi L."/>
            <person name="Sun Q."/>
            <person name="Zhang L."/>
            <person name="Zhou B."/>
            <person name="Peng R."/>
            <person name="Zhang X."/>
            <person name="Liu F."/>
        </authorList>
    </citation>
    <scope>NUCLEOTIDE SEQUENCE [LARGE SCALE GENOMIC DNA]</scope>
    <source>
        <strain evidence="4">cv. PA1801</strain>
    </source>
</reference>
<keyword evidence="2" id="KW-0812">Transmembrane</keyword>
<comment type="caution">
    <text evidence="3">The sequence shown here is derived from an EMBL/GenBank/DDBJ whole genome shotgun (WGS) entry which is preliminary data.</text>
</comment>
<keyword evidence="4" id="KW-1185">Reference proteome</keyword>
<feature type="region of interest" description="Disordered" evidence="1">
    <location>
        <begin position="264"/>
        <end position="297"/>
    </location>
</feature>
<evidence type="ECO:0000256" key="1">
    <source>
        <dbReference type="SAM" id="MobiDB-lite"/>
    </source>
</evidence>
<keyword evidence="2" id="KW-1133">Transmembrane helix</keyword>
<organism evidence="3 4">
    <name type="scientific">Gossypium australe</name>
    <dbReference type="NCBI Taxonomy" id="47621"/>
    <lineage>
        <taxon>Eukaryota</taxon>
        <taxon>Viridiplantae</taxon>
        <taxon>Streptophyta</taxon>
        <taxon>Embryophyta</taxon>
        <taxon>Tracheophyta</taxon>
        <taxon>Spermatophyta</taxon>
        <taxon>Magnoliopsida</taxon>
        <taxon>eudicotyledons</taxon>
        <taxon>Gunneridae</taxon>
        <taxon>Pentapetalae</taxon>
        <taxon>rosids</taxon>
        <taxon>malvids</taxon>
        <taxon>Malvales</taxon>
        <taxon>Malvaceae</taxon>
        <taxon>Malvoideae</taxon>
        <taxon>Gossypium</taxon>
    </lineage>
</organism>
<name>A0A5B6VCJ4_9ROSI</name>
<feature type="transmembrane region" description="Helical" evidence="2">
    <location>
        <begin position="42"/>
        <end position="65"/>
    </location>
</feature>
<dbReference type="PANTHER" id="PTHR34482:SF36">
    <property type="entry name" value="RETROTRANSPOSON GAG DOMAIN-CONTAINING PROTEIN"/>
    <property type="match status" value="1"/>
</dbReference>
<dbReference type="Proteomes" id="UP000325315">
    <property type="component" value="Unassembled WGS sequence"/>
</dbReference>
<dbReference type="AlphaFoldDB" id="A0A5B6VCJ4"/>
<feature type="compositionally biased region" description="Basic and acidic residues" evidence="1">
    <location>
        <begin position="264"/>
        <end position="284"/>
    </location>
</feature>